<name>J9D1A6_EDHAE</name>
<feature type="chain" id="PRO_5003821755" evidence="2">
    <location>
        <begin position="22"/>
        <end position="137"/>
    </location>
</feature>
<dbReference type="EMBL" id="AFBI03000133">
    <property type="protein sequence ID" value="EJW01611.1"/>
    <property type="molecule type" value="Genomic_DNA"/>
</dbReference>
<comment type="caution">
    <text evidence="3">The sequence shown here is derived from an EMBL/GenBank/DDBJ whole genome shotgun (WGS) entry which is preliminary data.</text>
</comment>
<organism evidence="3 4">
    <name type="scientific">Edhazardia aedis (strain USNM 41457)</name>
    <name type="common">Microsporidian parasite</name>
    <dbReference type="NCBI Taxonomy" id="1003232"/>
    <lineage>
        <taxon>Eukaryota</taxon>
        <taxon>Fungi</taxon>
        <taxon>Fungi incertae sedis</taxon>
        <taxon>Microsporidia</taxon>
        <taxon>Edhazardia</taxon>
    </lineage>
</organism>
<dbReference type="AlphaFoldDB" id="J9D1A6"/>
<evidence type="ECO:0000256" key="2">
    <source>
        <dbReference type="SAM" id="SignalP"/>
    </source>
</evidence>
<dbReference type="HOGENOM" id="CLU_1865092_0_0_1"/>
<accession>J9D1A6</accession>
<dbReference type="InParanoid" id="J9D1A6"/>
<evidence type="ECO:0000313" key="3">
    <source>
        <dbReference type="EMBL" id="EJW01611.1"/>
    </source>
</evidence>
<feature type="signal peptide" evidence="2">
    <location>
        <begin position="1"/>
        <end position="21"/>
    </location>
</feature>
<proteinExistence type="predicted"/>
<keyword evidence="2" id="KW-0732">Signal</keyword>
<reference evidence="3 4" key="1">
    <citation type="submission" date="2011-08" db="EMBL/GenBank/DDBJ databases">
        <authorList>
            <person name="Liu Z.J."/>
            <person name="Shi F.L."/>
            <person name="Lu J.Q."/>
            <person name="Li M."/>
            <person name="Wang Z.L."/>
        </authorList>
    </citation>
    <scope>NUCLEOTIDE SEQUENCE [LARGE SCALE GENOMIC DNA]</scope>
    <source>
        <strain evidence="3 4">USNM 41457</strain>
    </source>
</reference>
<evidence type="ECO:0000256" key="1">
    <source>
        <dbReference type="SAM" id="Coils"/>
    </source>
</evidence>
<gene>
    <name evidence="3" type="ORF">EDEG_03844</name>
</gene>
<dbReference type="VEuPathDB" id="MicrosporidiaDB:EDEG_03844"/>
<feature type="coiled-coil region" evidence="1">
    <location>
        <begin position="40"/>
        <end position="67"/>
    </location>
</feature>
<protein>
    <submittedName>
        <fullName evidence="3">Uncharacterized protein</fullName>
    </submittedName>
</protein>
<keyword evidence="4" id="KW-1185">Reference proteome</keyword>
<reference evidence="4" key="2">
    <citation type="submission" date="2015-07" db="EMBL/GenBank/DDBJ databases">
        <title>Contrasting host-pathogen interactions and genome evolution in two generalist and specialist microsporidian pathogens of mosquitoes.</title>
        <authorList>
            <consortium name="The Broad Institute Genomics Platform"/>
            <consortium name="The Broad Institute Genome Sequencing Center for Infectious Disease"/>
            <person name="Cuomo C.A."/>
            <person name="Sanscrainte N.D."/>
            <person name="Goldberg J.M."/>
            <person name="Heiman D."/>
            <person name="Young S."/>
            <person name="Zeng Q."/>
            <person name="Becnel J.J."/>
            <person name="Birren B.W."/>
        </authorList>
    </citation>
    <scope>NUCLEOTIDE SEQUENCE [LARGE SCALE GENOMIC DNA]</scope>
    <source>
        <strain evidence="4">USNM 41457</strain>
    </source>
</reference>
<keyword evidence="1" id="KW-0175">Coiled coil</keyword>
<evidence type="ECO:0000313" key="4">
    <source>
        <dbReference type="Proteomes" id="UP000003163"/>
    </source>
</evidence>
<dbReference type="Proteomes" id="UP000003163">
    <property type="component" value="Unassembled WGS sequence"/>
</dbReference>
<sequence>MRPAICFFFIQILSSLRFTNPNLDTIKEEDNKDHNKEQEIEYLKRKIKFQERKINLQELEIIKLKQKLKCQKQCLFKQKIELFNKKKHILKLEFEWIRSQNVIETQRKWLLNFQHIINFLEQKLIKKNNDELKKKCK</sequence>